<reference evidence="1 2" key="1">
    <citation type="submission" date="2023-02" db="EMBL/GenBank/DDBJ databases">
        <title>Genome sequence of Sphingobacterium sp. KACC 22765.</title>
        <authorList>
            <person name="Kim S."/>
            <person name="Heo J."/>
            <person name="Kwon S.-W."/>
        </authorList>
    </citation>
    <scope>NUCLEOTIDE SEQUENCE [LARGE SCALE GENOMIC DNA]</scope>
    <source>
        <strain evidence="1 2">KACC 22765</strain>
    </source>
</reference>
<gene>
    <name evidence="1" type="ORF">PQ465_10850</name>
</gene>
<sequence length="190" mass="21858">MNRLPDFKIEPKGEIAACFLARGMPTFHQAIHYIRHLPYGRNSDKDDLRTIFTDNKGTCSTKHAVLKQLCIEHQVDDVALFIGIFKMNAQNTPAISQTLSDSGLPYLPEAHTYLKYGKHYFDFTTVTSSPADFMDFLLFEIAIQPNEINRDKIKLHQAYLTKWLAETQEISLSLEEVWCVRELCIQDLSM</sequence>
<evidence type="ECO:0000313" key="1">
    <source>
        <dbReference type="EMBL" id="WDF66802.1"/>
    </source>
</evidence>
<dbReference type="Proteomes" id="UP001221558">
    <property type="component" value="Chromosome"/>
</dbReference>
<keyword evidence="2" id="KW-1185">Reference proteome</keyword>
<protein>
    <submittedName>
        <fullName evidence="1">Uncharacterized protein</fullName>
    </submittedName>
</protein>
<accession>A0ABY7WAW7</accession>
<proteinExistence type="predicted"/>
<evidence type="ECO:0000313" key="2">
    <source>
        <dbReference type="Proteomes" id="UP001221558"/>
    </source>
</evidence>
<dbReference type="EMBL" id="CP117880">
    <property type="protein sequence ID" value="WDF66802.1"/>
    <property type="molecule type" value="Genomic_DNA"/>
</dbReference>
<name>A0ABY7WAW7_9SPHI</name>
<organism evidence="1 2">
    <name type="scientific">Sphingobacterium oryzagri</name>
    <dbReference type="NCBI Taxonomy" id="3025669"/>
    <lineage>
        <taxon>Bacteria</taxon>
        <taxon>Pseudomonadati</taxon>
        <taxon>Bacteroidota</taxon>
        <taxon>Sphingobacteriia</taxon>
        <taxon>Sphingobacteriales</taxon>
        <taxon>Sphingobacteriaceae</taxon>
        <taxon>Sphingobacterium</taxon>
    </lineage>
</organism>
<dbReference type="RefSeq" id="WP_274265542.1">
    <property type="nucleotide sequence ID" value="NZ_CP117880.1"/>
</dbReference>